<keyword evidence="2" id="KW-1185">Reference proteome</keyword>
<proteinExistence type="predicted"/>
<evidence type="ECO:0000313" key="2">
    <source>
        <dbReference type="Proteomes" id="UP000604046"/>
    </source>
</evidence>
<protein>
    <submittedName>
        <fullName evidence="1">Uncharacterized protein</fullName>
    </submittedName>
</protein>
<name>A0A812TMR7_9DINO</name>
<comment type="caution">
    <text evidence="1">The sequence shown here is derived from an EMBL/GenBank/DDBJ whole genome shotgun (WGS) entry which is preliminary data.</text>
</comment>
<evidence type="ECO:0000313" key="1">
    <source>
        <dbReference type="EMBL" id="CAE7532246.1"/>
    </source>
</evidence>
<sequence length="393" mass="43195">MLRSNAFATSSSLHLCEAPKSYDGHKTERPEGVDAKETNKVGSFKMAMAVARDGKRREMAVEELKRGFCAESNRDSQRSKMSSWPVAASLKAAGLKSAGALINELKLWHIEQGRQVLKRCAELVVVKWAHVSVDARAKTAHLGLLRPKEVRLVLRLESLVGRYDVCQGWATGGGVLGSWKSNTVLIYAEEALEEIPANQRLLPGSGFAATTRLSCWKAPKAPRTPGADMGDDVPIPMTPHSTSPPTPSKVVDEQQGSKDAAIVSCLTFDRPRELWVYSIRDNRKDPTLHLVAAAGWEMPMSEWKTACGWPFARNEAEAAFSYVRNLTRKKCRKCILNKSKRDGVSEVDIGRLRASSFAGALVQNGMRPASEYEAAPPTLKSESRAEGWEVMCS</sequence>
<dbReference type="Proteomes" id="UP000604046">
    <property type="component" value="Unassembled WGS sequence"/>
</dbReference>
<accession>A0A812TMR7</accession>
<dbReference type="EMBL" id="CAJNDS010002578">
    <property type="protein sequence ID" value="CAE7532246.1"/>
    <property type="molecule type" value="Genomic_DNA"/>
</dbReference>
<dbReference type="AlphaFoldDB" id="A0A812TMR7"/>
<dbReference type="OrthoDB" id="445688at2759"/>
<reference evidence="1" key="1">
    <citation type="submission" date="2021-02" db="EMBL/GenBank/DDBJ databases">
        <authorList>
            <person name="Dougan E. K."/>
            <person name="Rhodes N."/>
            <person name="Thang M."/>
            <person name="Chan C."/>
        </authorList>
    </citation>
    <scope>NUCLEOTIDE SEQUENCE</scope>
</reference>
<gene>
    <name evidence="1" type="ORF">SNAT2548_LOCUS29821</name>
</gene>
<organism evidence="1 2">
    <name type="scientific">Symbiodinium natans</name>
    <dbReference type="NCBI Taxonomy" id="878477"/>
    <lineage>
        <taxon>Eukaryota</taxon>
        <taxon>Sar</taxon>
        <taxon>Alveolata</taxon>
        <taxon>Dinophyceae</taxon>
        <taxon>Suessiales</taxon>
        <taxon>Symbiodiniaceae</taxon>
        <taxon>Symbiodinium</taxon>
    </lineage>
</organism>